<dbReference type="PANTHER" id="PTHR10434">
    <property type="entry name" value="1-ACYL-SN-GLYCEROL-3-PHOSPHATE ACYLTRANSFERASE"/>
    <property type="match status" value="1"/>
</dbReference>
<dbReference type="EMBL" id="CVRI01000020">
    <property type="protein sequence ID" value="CRK90936.1"/>
    <property type="molecule type" value="Genomic_DNA"/>
</dbReference>
<evidence type="ECO:0000256" key="3">
    <source>
        <dbReference type="ARBA" id="ARBA00022679"/>
    </source>
</evidence>
<dbReference type="GO" id="GO:0003841">
    <property type="term" value="F:1-acylglycerol-3-phosphate O-acyltransferase activity"/>
    <property type="evidence" value="ECO:0007669"/>
    <property type="project" value="UniProtKB-EC"/>
</dbReference>
<evidence type="ECO:0000256" key="2">
    <source>
        <dbReference type="ARBA" id="ARBA00013211"/>
    </source>
</evidence>
<gene>
    <name evidence="7" type="ORF">CLUMA_CG004625</name>
</gene>
<dbReference type="EC" id="2.3.1.51" evidence="2"/>
<comment type="pathway">
    <text evidence="1">Phospholipid metabolism; CDP-diacylglycerol biosynthesis; CDP-diacylglycerol from sn-glycerol 3-phosphate: step 2/3.</text>
</comment>
<evidence type="ECO:0000256" key="5">
    <source>
        <dbReference type="SAM" id="Phobius"/>
    </source>
</evidence>
<sequence length="176" mass="20132">MEGITNLETTGPVIFILNHQNSLDTVGIQICAVTSLAIFYVNIIIAIGCYFCDCIFTSRTSKRFSGQRALEKCVQSLKNDKSIIIFPEGTRSNENKLLPFRKGAFSLSLLTHVKIQPVVIQKYKQIDHKNHVFGRGQVKVKILPKMDFIEYETVENYMQRAHNLMSHEFHKLNNIV</sequence>
<evidence type="ECO:0000313" key="7">
    <source>
        <dbReference type="EMBL" id="CRK90936.1"/>
    </source>
</evidence>
<keyword evidence="5" id="KW-0472">Membrane</keyword>
<dbReference type="Pfam" id="PF01553">
    <property type="entry name" value="Acyltransferase"/>
    <property type="match status" value="1"/>
</dbReference>
<dbReference type="OrthoDB" id="202234at2759"/>
<accession>A0A1J1HS72</accession>
<dbReference type="AlphaFoldDB" id="A0A1J1HS72"/>
<keyword evidence="5" id="KW-0812">Transmembrane</keyword>
<reference evidence="7 8" key="1">
    <citation type="submission" date="2015-04" db="EMBL/GenBank/DDBJ databases">
        <authorList>
            <person name="Syromyatnikov M.Y."/>
            <person name="Popov V.N."/>
        </authorList>
    </citation>
    <scope>NUCLEOTIDE SEQUENCE [LARGE SCALE GENOMIC DNA]</scope>
</reference>
<dbReference type="GO" id="GO:0006654">
    <property type="term" value="P:phosphatidic acid biosynthetic process"/>
    <property type="evidence" value="ECO:0007669"/>
    <property type="project" value="TreeGrafter"/>
</dbReference>
<dbReference type="STRING" id="568069.A0A1J1HS72"/>
<organism evidence="7 8">
    <name type="scientific">Clunio marinus</name>
    <dbReference type="NCBI Taxonomy" id="568069"/>
    <lineage>
        <taxon>Eukaryota</taxon>
        <taxon>Metazoa</taxon>
        <taxon>Ecdysozoa</taxon>
        <taxon>Arthropoda</taxon>
        <taxon>Hexapoda</taxon>
        <taxon>Insecta</taxon>
        <taxon>Pterygota</taxon>
        <taxon>Neoptera</taxon>
        <taxon>Endopterygota</taxon>
        <taxon>Diptera</taxon>
        <taxon>Nematocera</taxon>
        <taxon>Chironomoidea</taxon>
        <taxon>Chironomidae</taxon>
        <taxon>Clunio</taxon>
    </lineage>
</organism>
<dbReference type="CDD" id="cd07989">
    <property type="entry name" value="LPLAT_AGPAT-like"/>
    <property type="match status" value="1"/>
</dbReference>
<evidence type="ECO:0000256" key="1">
    <source>
        <dbReference type="ARBA" id="ARBA00004728"/>
    </source>
</evidence>
<feature type="transmembrane region" description="Helical" evidence="5">
    <location>
        <begin position="26"/>
        <end position="52"/>
    </location>
</feature>
<dbReference type="SUPFAM" id="SSF69593">
    <property type="entry name" value="Glycerol-3-phosphate (1)-acyltransferase"/>
    <property type="match status" value="1"/>
</dbReference>
<evidence type="ECO:0000313" key="8">
    <source>
        <dbReference type="Proteomes" id="UP000183832"/>
    </source>
</evidence>
<protein>
    <recommendedName>
        <fullName evidence="2">1-acylglycerol-3-phosphate O-acyltransferase</fullName>
        <ecNumber evidence="2">2.3.1.51</ecNumber>
    </recommendedName>
</protein>
<dbReference type="GO" id="GO:0005783">
    <property type="term" value="C:endoplasmic reticulum"/>
    <property type="evidence" value="ECO:0007669"/>
    <property type="project" value="TreeGrafter"/>
</dbReference>
<dbReference type="PANTHER" id="PTHR10434:SF11">
    <property type="entry name" value="1-ACYL-SN-GLYCEROL-3-PHOSPHATE ACYLTRANSFERASE"/>
    <property type="match status" value="1"/>
</dbReference>
<dbReference type="InterPro" id="IPR002123">
    <property type="entry name" value="Plipid/glycerol_acylTrfase"/>
</dbReference>
<proteinExistence type="predicted"/>
<evidence type="ECO:0000256" key="4">
    <source>
        <dbReference type="ARBA" id="ARBA00023315"/>
    </source>
</evidence>
<keyword evidence="3" id="KW-0808">Transferase</keyword>
<keyword evidence="5" id="KW-1133">Transmembrane helix</keyword>
<dbReference type="SMART" id="SM00563">
    <property type="entry name" value="PlsC"/>
    <property type="match status" value="1"/>
</dbReference>
<name>A0A1J1HS72_9DIPT</name>
<dbReference type="Proteomes" id="UP000183832">
    <property type="component" value="Unassembled WGS sequence"/>
</dbReference>
<keyword evidence="4" id="KW-0012">Acyltransferase</keyword>
<keyword evidence="8" id="KW-1185">Reference proteome</keyword>
<evidence type="ECO:0000259" key="6">
    <source>
        <dbReference type="SMART" id="SM00563"/>
    </source>
</evidence>
<feature type="domain" description="Phospholipid/glycerol acyltransferase" evidence="6">
    <location>
        <begin position="13"/>
        <end position="123"/>
    </location>
</feature>